<dbReference type="Proteomes" id="UP000727962">
    <property type="component" value="Unassembled WGS sequence"/>
</dbReference>
<dbReference type="AlphaFoldDB" id="A0A931PVF3"/>
<protein>
    <recommendedName>
        <fullName evidence="5">Tip attachment protein J domain-containing protein</fullName>
    </recommendedName>
</protein>
<proteinExistence type="predicted"/>
<dbReference type="InterPro" id="IPR056490">
    <property type="entry name" value="Rcc01698_C"/>
</dbReference>
<accession>A0A931PVF3</accession>
<evidence type="ECO:0000313" key="3">
    <source>
        <dbReference type="EMBL" id="MBI1756210.1"/>
    </source>
</evidence>
<dbReference type="Pfam" id="PF23666">
    <property type="entry name" value="Rcc01698_C"/>
    <property type="match status" value="1"/>
</dbReference>
<feature type="domain" description="Rcc01698-like C-terminal" evidence="2">
    <location>
        <begin position="521"/>
        <end position="609"/>
    </location>
</feature>
<dbReference type="InterPro" id="IPR032876">
    <property type="entry name" value="J_dom"/>
</dbReference>
<feature type="domain" description="Tip attachment protein J" evidence="1">
    <location>
        <begin position="259"/>
        <end position="419"/>
    </location>
</feature>
<sequence>MATLFVGAIGAAVGSAFGPGGAWKGFQIGTAVGSIIDANENRAGTSGLLSDLRASGSQYGAAIPRVWGKGKAPGNVIWVKTDVAGNTLVEHTVSSGGKKGGTSSASYTATFAVAFAEGSILCPDGGFVTRTILPKRLWADDKVVYDWTDSTNQKLTLAWYPGSESQTQDATMVAALGASATPAYRGLAYAVINDMPLGDFGNRIPNLVLEYDTDAVTVGSLIGDLCRMAGLTTGELDLGAGTSAITGYVLAGRGPLDGAVEEILQAKGADLAEIDGVLRLVARGGDAVLTIAESDLGFFTRQGTETPQAPKIERSLVDGAALPQAVTVEYVDQDRSFDQSSQTFELHEAATNQITTLRSGLAMSATEALRLAATLAQTAWLEAESQERLTLPLGYLVLAPADPILVSCEGALLRRRIVRMRLSGESHIELEVVADDPAVLTQTAVADTGAVTIATSPPPTGKVSPSTFRLYSGIELSDADATSPGFYVWANGDSAWRGGDVYLSLDGTTYQLVGHVGRRGTFGTADGALASASGLDTTNQPTVTLAMGGPLANCAEKELYNGVNRAYMGAELLGFEHASLVSGADWRLSTLLRGQRSSPTSGHSAGEIFALCDGAQIRIPVDPSSIGEVVDVKVLSTGEALVDVTAQSITIAAPHSPYQTNNAPVAPTSVAAVATAYNASGAESLTFEARFAAAPQAVQTYDWESSTDAGATWSGITNTGTRFTAPAFSSGSMMARCRAVSGMGAVSGWTQSANQAFVAPPNATATAPDSVLVAISYVNATEVLTFRAIYTASVPSPGQTYQSQVSYDGGATWLGPDGTSGSTWNGATVAQTITSGTIRMRFRAVAEVGGAVSAWVQSAGQTYAPPPIGVISNLAIREAPSGAIDGSNKTFVLLHTPATATERLALNGVLLQPGASNDYTISAATITMAAAPVAGDDLLCDYYY</sequence>
<reference evidence="3" key="1">
    <citation type="submission" date="2020-07" db="EMBL/GenBank/DDBJ databases">
        <title>Huge and variable diversity of episymbiotic CPR bacteria and DPANN archaea in groundwater ecosystems.</title>
        <authorList>
            <person name="He C.Y."/>
            <person name="Keren R."/>
            <person name="Whittaker M."/>
            <person name="Farag I.F."/>
            <person name="Doudna J."/>
            <person name="Cate J.H.D."/>
            <person name="Banfield J.F."/>
        </authorList>
    </citation>
    <scope>NUCLEOTIDE SEQUENCE</scope>
    <source>
        <strain evidence="3">NC_groundwater_17_Pr7_B-0.1um_64_12</strain>
    </source>
</reference>
<evidence type="ECO:0000259" key="2">
    <source>
        <dbReference type="Pfam" id="PF23666"/>
    </source>
</evidence>
<evidence type="ECO:0000259" key="1">
    <source>
        <dbReference type="Pfam" id="PF13550"/>
    </source>
</evidence>
<organism evidence="3 4">
    <name type="scientific">Fimbriimonas ginsengisoli</name>
    <dbReference type="NCBI Taxonomy" id="1005039"/>
    <lineage>
        <taxon>Bacteria</taxon>
        <taxon>Bacillati</taxon>
        <taxon>Armatimonadota</taxon>
        <taxon>Fimbriimonadia</taxon>
        <taxon>Fimbriimonadales</taxon>
        <taxon>Fimbriimonadaceae</taxon>
        <taxon>Fimbriimonas</taxon>
    </lineage>
</organism>
<name>A0A931PVF3_FIMGI</name>
<dbReference type="SUPFAM" id="SSF50939">
    <property type="entry name" value="Sialidases"/>
    <property type="match status" value="1"/>
</dbReference>
<evidence type="ECO:0000313" key="4">
    <source>
        <dbReference type="Proteomes" id="UP000727962"/>
    </source>
</evidence>
<dbReference type="Pfam" id="PF13550">
    <property type="entry name" value="Phage-tail_3"/>
    <property type="match status" value="1"/>
</dbReference>
<comment type="caution">
    <text evidence="3">The sequence shown here is derived from an EMBL/GenBank/DDBJ whole genome shotgun (WGS) entry which is preliminary data.</text>
</comment>
<evidence type="ECO:0008006" key="5">
    <source>
        <dbReference type="Google" id="ProtNLM"/>
    </source>
</evidence>
<dbReference type="EMBL" id="JACOSL010000026">
    <property type="protein sequence ID" value="MBI1756210.1"/>
    <property type="molecule type" value="Genomic_DNA"/>
</dbReference>
<gene>
    <name evidence="3" type="ORF">HYR64_03785</name>
</gene>
<dbReference type="InterPro" id="IPR036278">
    <property type="entry name" value="Sialidase_sf"/>
</dbReference>